<evidence type="ECO:0000256" key="3">
    <source>
        <dbReference type="ARBA" id="ARBA00004906"/>
    </source>
</evidence>
<keyword evidence="7 11" id="KW-0833">Ubl conjugation pathway</keyword>
<dbReference type="PANTHER" id="PTHR11254">
    <property type="entry name" value="HECT DOMAIN UBIQUITIN-PROTEIN LIGASE"/>
    <property type="match status" value="1"/>
</dbReference>
<dbReference type="Pfam" id="PF06025">
    <property type="entry name" value="DUF913"/>
    <property type="match status" value="1"/>
</dbReference>
<feature type="region of interest" description="Disordered" evidence="12">
    <location>
        <begin position="2936"/>
        <end position="3029"/>
    </location>
</feature>
<dbReference type="Pfam" id="PF14377">
    <property type="entry name" value="UBM"/>
    <property type="match status" value="3"/>
</dbReference>
<dbReference type="FunFam" id="3.30.2410.10:FF:000004">
    <property type="entry name" value="E3 ubiquitin-protein ligase HUWE1, variant"/>
    <property type="match status" value="1"/>
</dbReference>
<feature type="compositionally biased region" description="Polar residues" evidence="12">
    <location>
        <begin position="318"/>
        <end position="328"/>
    </location>
</feature>
<feature type="compositionally biased region" description="Low complexity" evidence="12">
    <location>
        <begin position="792"/>
        <end position="802"/>
    </location>
</feature>
<evidence type="ECO:0000256" key="1">
    <source>
        <dbReference type="ARBA" id="ARBA00000885"/>
    </source>
</evidence>
<dbReference type="UniPathway" id="UPA00143"/>
<feature type="compositionally biased region" description="Low complexity" evidence="12">
    <location>
        <begin position="1658"/>
        <end position="1668"/>
    </location>
</feature>
<evidence type="ECO:0000259" key="13">
    <source>
        <dbReference type="PROSITE" id="PS50237"/>
    </source>
</evidence>
<protein>
    <recommendedName>
        <fullName evidence="4">HECT-type E3 ubiquitin transferase</fullName>
        <ecNumber evidence="4">2.3.2.26</ecNumber>
    </recommendedName>
</protein>
<feature type="compositionally biased region" description="Low complexity" evidence="12">
    <location>
        <begin position="2072"/>
        <end position="2081"/>
    </location>
</feature>
<feature type="region of interest" description="Disordered" evidence="12">
    <location>
        <begin position="221"/>
        <end position="250"/>
    </location>
</feature>
<comment type="subcellular location">
    <subcellularLocation>
        <location evidence="2">Nucleus</location>
    </subcellularLocation>
</comment>
<feature type="region of interest" description="Disordered" evidence="12">
    <location>
        <begin position="749"/>
        <end position="821"/>
    </location>
</feature>
<feature type="compositionally biased region" description="Basic and acidic residues" evidence="12">
    <location>
        <begin position="2192"/>
        <end position="2202"/>
    </location>
</feature>
<dbReference type="InterPro" id="IPR035983">
    <property type="entry name" value="Hect_E3_ubiquitin_ligase"/>
</dbReference>
<dbReference type="Gene3D" id="3.30.2410.10">
    <property type="entry name" value="Hect, E3 ligase catalytic domain"/>
    <property type="match status" value="1"/>
</dbReference>
<comment type="caution">
    <text evidence="14">The sequence shown here is derived from an EMBL/GenBank/DDBJ whole genome shotgun (WGS) entry which is preliminary data.</text>
</comment>
<feature type="region of interest" description="Disordered" evidence="12">
    <location>
        <begin position="1594"/>
        <end position="1639"/>
    </location>
</feature>
<dbReference type="EC" id="2.3.2.26" evidence="4"/>
<feature type="compositionally biased region" description="Acidic residues" evidence="12">
    <location>
        <begin position="777"/>
        <end position="791"/>
    </location>
</feature>
<reference evidence="14 15" key="1">
    <citation type="submission" date="2018-08" db="EMBL/GenBank/DDBJ databases">
        <title>Draft genome of the lignicolous fungus Coniochaeta pulveracea.</title>
        <authorList>
            <person name="Borstlap C.J."/>
            <person name="De Witt R.N."/>
            <person name="Botha A."/>
            <person name="Volschenk H."/>
        </authorList>
    </citation>
    <scope>NUCLEOTIDE SEQUENCE [LARGE SCALE GENOMIC DNA]</scope>
    <source>
        <strain evidence="14 15">CAB683</strain>
    </source>
</reference>
<evidence type="ECO:0000256" key="5">
    <source>
        <dbReference type="ARBA" id="ARBA00022448"/>
    </source>
</evidence>
<comment type="catalytic activity">
    <reaction evidence="1">
        <text>S-ubiquitinyl-[E2 ubiquitin-conjugating enzyme]-L-cysteine + [acceptor protein]-L-lysine = [E2 ubiquitin-conjugating enzyme]-L-cysteine + N(6)-ubiquitinyl-[acceptor protein]-L-lysine.</text>
        <dbReference type="EC" id="2.3.2.26"/>
    </reaction>
</comment>
<feature type="compositionally biased region" description="Basic and acidic residues" evidence="12">
    <location>
        <begin position="2165"/>
        <end position="2174"/>
    </location>
</feature>
<feature type="region of interest" description="Disordered" evidence="12">
    <location>
        <begin position="293"/>
        <end position="358"/>
    </location>
</feature>
<feature type="region of interest" description="Disordered" evidence="12">
    <location>
        <begin position="2154"/>
        <end position="2202"/>
    </location>
</feature>
<gene>
    <name evidence="14" type="ORF">DL546_007100</name>
</gene>
<dbReference type="GO" id="GO:0000209">
    <property type="term" value="P:protein polyubiquitination"/>
    <property type="evidence" value="ECO:0007669"/>
    <property type="project" value="TreeGrafter"/>
</dbReference>
<dbReference type="FunFam" id="3.90.1750.10:FF:000003">
    <property type="entry name" value="E3 ubiquitin-protein ligase UPL1"/>
    <property type="match status" value="1"/>
</dbReference>
<feature type="compositionally biased region" description="Basic and acidic residues" evidence="12">
    <location>
        <begin position="3512"/>
        <end position="3535"/>
    </location>
</feature>
<feature type="compositionally biased region" description="Basic and acidic residues" evidence="12">
    <location>
        <begin position="293"/>
        <end position="302"/>
    </location>
</feature>
<dbReference type="Pfam" id="PF06012">
    <property type="entry name" value="DUF908"/>
    <property type="match status" value="1"/>
</dbReference>
<feature type="compositionally biased region" description="Acidic residues" evidence="12">
    <location>
        <begin position="2462"/>
        <end position="2474"/>
    </location>
</feature>
<feature type="compositionally biased region" description="Basic and acidic residues" evidence="12">
    <location>
        <begin position="1603"/>
        <end position="1614"/>
    </location>
</feature>
<dbReference type="GO" id="GO:0005737">
    <property type="term" value="C:cytoplasm"/>
    <property type="evidence" value="ECO:0007669"/>
    <property type="project" value="TreeGrafter"/>
</dbReference>
<feature type="region of interest" description="Disordered" evidence="12">
    <location>
        <begin position="2874"/>
        <end position="2893"/>
    </location>
</feature>
<keyword evidence="8" id="KW-0509">mRNA transport</keyword>
<keyword evidence="6" id="KW-0808">Transferase</keyword>
<dbReference type="Gene3D" id="3.30.2160.10">
    <property type="entry name" value="Hect, E3 ligase catalytic domain"/>
    <property type="match status" value="1"/>
</dbReference>
<keyword evidence="5" id="KW-0813">Transport</keyword>
<feature type="compositionally biased region" description="Acidic residues" evidence="12">
    <location>
        <begin position="2488"/>
        <end position="2536"/>
    </location>
</feature>
<sequence>MGKITKTMQPKHKETLSPWLKQYIDTAANSPLPMLRKELERFPQRWTFPRGDLYHWIPLLNRFDNILEAVVDTYDLKDTMQSRDFGCTILLGKGKGVSVDYHGNPQEWDMAKLQPLGYSQDGDRQLLVAVLSFTEMLLTCCGNRSIYLSSGHLDHLLNSTYNDVVITALKVGQQLAERYSASVKRLSSGPTRQLSLGLLRNHYNIELDKVNTLATPFVKTPLAKSSDPAPVTPASASKAKEKAHFGGPKNLAPKYANDLKYIIAPESDSSHWDGWGDIKVSYYPKSAAKTEALERAGDHAPADRAGPSSVPATPTPLRRSSTMPTAQTPRVARPAGTSDDSSPIQPRTPAPAGHEETPSASLRALEVPQSAVMSQSIYELLARCPHDMPLDKRYEYLHRLRVAKALLGSPKDRQDVLAMRLLAVNNLAFIYPETTFLDSVLIHDDEEPRRTQLVYQLAELIHPAGDGESEVPLSLQTLSFNLLEIISHFPSRHNDVLSALNANVNHGVLLYVVRKAVERMAQSAVEEDRQKQEDQDRWTFALLQLAFQLGLEARLAPEIMSAGLMDSLIEILKLRTATALRFHASVFTFLDQLVANIHGHFNQATITPGSLEAVADLLHFTVTKAQELVAAGQGNPSEMRTTIVDYDVPFYQQQTLKWGLKFIHRIMSHFSFGANTDRVLRNMVDNSALLRSLRSVIEGKQMFGSVVWTNTVTLLSDFLNHDPTSFAAIQESGMIKGFLEALTGREVTIEVPAERPPPPQTQSQRIGGSEETRNNEDDGDDDDNENEDGDEPSSPAASEASPDLYDDVRPHPPTQAMLEAPREVPIARGILPSGEAISIVPSILNSICLNNVGMKMVVQSRVLDTLMEVFESPEHVRLVDSSDGDCFHGLGASLDELARHHPNLRQHVGNAIVDMLARVVHLACHKESAVAAGARLLVKDSQGKTAAAADGLLTTSKGKEKAISGGQDVEMVDASTANVGTSTVSSTPTPNSSLPEGSILPHLLALQIFFEGAIQQNNHIKSTIYKAGGIELLLQLMEAPSLPASQIDDSRGLKGLIMITSSFIAEKPIIGVPSLLHRLQKAIDTLESLATDSGPRPSFGPFLRDDGGVHDAEQLATGTRLVKAILHAQLLMRTLSHCFPQSRQSVLTFPNVNVYDYYARFIKALSPLLHSFQKEEMALPGVVPGSWLQWWRTKSAGNSQTKNQVFDVLYDPRQRVTGQHSEPAEPVATTAAESSAPAATLTIEGGETGSSVMKFETGDSFAYTAHNKDSKPSAEEQKSPQFLNFKSLMGLLNGFQLSAFSLVLNIGKALFARSKDRDAYTRYRQMQLAELIAEVMVRTVEVKGDANPMDYASCIIIIQNVQELLLSQGRYNDRQSPLVVLPVLIAFKEKGGLDMLNTMVQHFADVMLQEKDTATENHEFRRNKQLAALGMGKVLEIYSVLVKGRNITESNALVSLLPPRQGLRTDDRRPEIGQIGSQILVEIRMSIFPVVRTLWDSQFLEKSSGPVLEKLLDVLKTILTGEQETAAYRRSNTTAPSVNFKAEPAAFGWSNISATDLSRVDDDSELAKEAMYRTNGRQDDAISYCVYHKKGLAGERNPIPEEDTYRETPTEPKSRALGQPSPSRVSSGTGAGRAADAWRAEPPDLSYLIADMTRASDDSPASDDSQASRPTQTQATPGLHRPPTSTLFGGTPRTTEQEATPSSATPIPVISDNDRPKVTKDDLDEARAEFRKNAVDRCLEVLQAHPESVFEVAELIQHGILRPETEDQRREIGEILANALMSFASEDDKSSVGRSIAAYAHLLSLLLQDKAFYKVTLPALKENVGAYLGFLKPVGASSATGTGTGDGAQAASTPWIAYILLIFESLLADDETPVEVKWRVPTKEDETIEEPVLQEREPNLQPEEKAELLNDVLGLLPHIGKDEALAVSALRILVIMTRDRAIAKEVGSKKQLQRLFVMTKQLCGAESARLKDSRVTKTLMIILRHIIEDEDTVRQIMRTEIKTFVENAARNPRTPDLNSYLRHLGHVALRNPKLFIEVTAEMVKFSRWTPSSSEISSRQQPQPLLVLKESARSSPSSATSTQKTDDVSVEPAVQGTEDLTISDVKPSTETGADKVMADVPKTPAVETKPPVLENPDGVVHFILSELLNYREVEDKEVPPTAVPNNDKDKDKDVKSSGASETAPTAVTTPEASTDKEKKSATPKFLPEEHPIFVYRCFLLNCLTELLQSYTRAKVEFINFKRNAPIQAATPVKPRSSVLNYLIHDLLSQNNMLLTPDSIPLKKKAATSAAAQQVLVALVTKTGEKPVDRQVRALEYDDEADLLFVRRFVLDTILKAYKGTCTSSEPFDVRYAKMLSLAELMTQMIGGGDKSLTNPRGTDPIVSQTQAQLKRLMFEKGYLSALTASISELDLSFPDVKRTIKYILRVVKSLAKIAIALSHANLITEAQVEAVEDEIASASSLSDMDDEDDDREETPDLYRNSTLGMLEPGGDDEDYSEDEDENDEMDYEEYGDEMDYDEDFSEDNEEDVSEDDEDEMGPIEGLPGDIPGDIEVVMDDMDDIEGEDMDEDDEDMDEDDEEDDDEEDDEDDDDDDEEMGSQDMEELEDQVQIMDEEGNPVDDDGQSGWEDETDEEDDGDEDEEEIDYDAEIDGFGAPGHENGLPGRLGHIMGALGLPVPGGDRDDDDMAFDPYGEDGEDDEDEAEDDDMDDDDLYYGGRDALDDFNFHHTHGSLFDMPAGLGWDVVPEGGAHHRHRHGELFGRSLSRHLGPPAGQQDDGLNPLLRRDPASAHARSWSPRPSPHGPSLPHVVRLGFPGGMPPGGADSLAMINDIVANMPMWPGRTPNQPFQVQVSSGPDGVVHEITIPPGPPQVLPASQPFGHSHRHSSRDSASVDPQQAVAFTPVITVERWQEEARMVFGHGYHERASSRLMTAIQSKLVPPALQHEKEVKAREAEAKQKRDEERKKREEEERKAREAREAEEKAGREKKEAEERERAEREAAEAAAAQAELDAEAAQNNKSAEQEAGQNVPEAMEGVETTANDATASGATGNASATRVTTTIRGETIDVTELGIDPDYLAALPEEYREEVIAHTVSSRRLEAREAEREASGAGENTEVYQEFLDALPDDLRAEIVQQERHERRRRDRDEQRRQAATNNADVAAQDMDDPASILLTFPRDLRQQVLMDQGDDIMDQLPPDLAAEAREIAAQRHGSLPQRQTGGMTRLQFDGARPTRQAPPGGVTTETKPQRRAVVQMLDKQGIATLLRLIFISQPETLKKSLQDIFAAVCENRLNRLEVISTLLLILQDGSTDMEAVERSFGQLSLKAKSPKDKDTVSKTPGSIKRTLTNIGVSPPSQGGAEISPLLVVQQCLDLLTVLSYNPHVPSLFLTEHDIFALQLKRGLNRKGKGKEVANTKAQKYAINYLLGLLDRDLVMESSNAMQTLASLLNKVTYPLQAFERRRRELEEEAKKKEQADREKADKEKEKAETGTEKMEIEAEGATSGNQPSTEAETQAEDKDKAEEGSTAKGTKPAEEKKVRQLTPPTIPEANLKLVTNIFVARECSSKTFQNTISTIKNLSYIPGAKRVFGEELVRQARVLSENIVSDLDELLPHILKAESGTQIQGVALAKFSPGASEQNKLLRVLTALDHLFDKKNKKSETPDEEDTEKGDLLGSLYWNATFGTMWDKLSACLAAIRERENMLSVATILLPLIESLMVVCKNTTINDAPLSASLTGKEMLLSSPPPENRIAGLFFTFTEEHRRILNELVRSNPKLMSGTFSLLVKNPKVLEFDNKRNYFNRSVHHKTPNQAQRPSYPTLQLQVRRDHVFHDSFKSLYFKSGDEMKFGKLSIKFHGEEGVDAGGVTREWFQALSRQMFNPNYALFVPVSSDRTTFHPNTLSGINEEHLQFFKFIGRIIGKALYEGRVLDCYFSRAVYKRILGKPVSVKDMESFDPDYYKSLTWMLENDITDIITETFSVEEDHFGVATIKDLCENGRNIPVTEENKHEYVRLVVEHKLLSSVSEQMQEFLKGFHDIIPPELISIFNEQELELLISGLPDIDVDDWKAHTEYHSYNASSPQIQWFWRAVRSFDLEERAKLLQFVTGTSKVPLNGFKELEGMNGVARFNIHRDYGKTDRLPSSHTCFNQLDLPEYESYDILRSRLLKAITAGSDYFGFA</sequence>
<evidence type="ECO:0000313" key="15">
    <source>
        <dbReference type="Proteomes" id="UP000275385"/>
    </source>
</evidence>
<dbReference type="STRING" id="177199.A0A420YGI1"/>
<dbReference type="SUPFAM" id="SSF56204">
    <property type="entry name" value="Hect, E3 ligase catalytic domain"/>
    <property type="match status" value="1"/>
</dbReference>
<dbReference type="InterPro" id="IPR010309">
    <property type="entry name" value="E3_Ub_ligase_DUF908"/>
</dbReference>
<evidence type="ECO:0000256" key="9">
    <source>
        <dbReference type="ARBA" id="ARBA00023242"/>
    </source>
</evidence>
<dbReference type="InterPro" id="IPR050409">
    <property type="entry name" value="E3_ubiq-protein_ligase"/>
</dbReference>
<evidence type="ECO:0000256" key="11">
    <source>
        <dbReference type="PROSITE-ProRule" id="PRU00104"/>
    </source>
</evidence>
<dbReference type="PROSITE" id="PS50237">
    <property type="entry name" value="HECT"/>
    <property type="match status" value="1"/>
</dbReference>
<feature type="compositionally biased region" description="Low complexity" evidence="12">
    <location>
        <begin position="1224"/>
        <end position="1236"/>
    </location>
</feature>
<dbReference type="InterPro" id="IPR010314">
    <property type="entry name" value="E3_Ub_ligase_DUF913"/>
</dbReference>
<dbReference type="EMBL" id="QVQW01000011">
    <property type="protein sequence ID" value="RKU46980.1"/>
    <property type="molecule type" value="Genomic_DNA"/>
</dbReference>
<feature type="region of interest" description="Disordered" evidence="12">
    <location>
        <begin position="2068"/>
        <end position="2132"/>
    </location>
</feature>
<evidence type="ECO:0000256" key="6">
    <source>
        <dbReference type="ARBA" id="ARBA00022679"/>
    </source>
</evidence>
<dbReference type="PANTHER" id="PTHR11254:SF67">
    <property type="entry name" value="E3 UBIQUITIN-PROTEIN LIGASE HUWE1"/>
    <property type="match status" value="1"/>
</dbReference>
<evidence type="ECO:0000256" key="10">
    <source>
        <dbReference type="ARBA" id="ARBA00034494"/>
    </source>
</evidence>
<feature type="active site" description="Glycyl thioester intermediate" evidence="11">
    <location>
        <position position="4140"/>
    </location>
</feature>
<dbReference type="InterPro" id="IPR025527">
    <property type="entry name" value="HUWE1/Rev1_UBM"/>
</dbReference>
<feature type="region of interest" description="Disordered" evidence="12">
    <location>
        <begin position="3133"/>
        <end position="3163"/>
    </location>
</feature>
<accession>A0A420YGI1</accession>
<evidence type="ECO:0000256" key="7">
    <source>
        <dbReference type="ARBA" id="ARBA00022786"/>
    </source>
</evidence>
<dbReference type="GO" id="GO:0006511">
    <property type="term" value="P:ubiquitin-dependent protein catabolic process"/>
    <property type="evidence" value="ECO:0007669"/>
    <property type="project" value="TreeGrafter"/>
</dbReference>
<feature type="compositionally biased region" description="Basic and acidic residues" evidence="12">
    <location>
        <begin position="3463"/>
        <end position="3493"/>
    </location>
</feature>
<feature type="compositionally biased region" description="Polar residues" evidence="12">
    <location>
        <begin position="1683"/>
        <end position="1705"/>
    </location>
</feature>
<dbReference type="Proteomes" id="UP000275385">
    <property type="component" value="Unassembled WGS sequence"/>
</dbReference>
<feature type="compositionally biased region" description="Acidic residues" evidence="12">
    <location>
        <begin position="2551"/>
        <end position="2647"/>
    </location>
</feature>
<name>A0A420YGI1_9PEZI</name>
<dbReference type="GO" id="GO:0005634">
    <property type="term" value="C:nucleus"/>
    <property type="evidence" value="ECO:0007669"/>
    <property type="project" value="UniProtKB-SubCell"/>
</dbReference>
<dbReference type="SMART" id="SM00119">
    <property type="entry name" value="HECTc"/>
    <property type="match status" value="1"/>
</dbReference>
<dbReference type="FunFam" id="3.30.2160.10:FF:000001">
    <property type="entry name" value="E3 ubiquitin-protein ligase NEDD4-like"/>
    <property type="match status" value="1"/>
</dbReference>
<feature type="compositionally biased region" description="Polar residues" evidence="12">
    <location>
        <begin position="3499"/>
        <end position="3509"/>
    </location>
</feature>
<dbReference type="CDD" id="cd00078">
    <property type="entry name" value="HECTc"/>
    <property type="match status" value="1"/>
</dbReference>
<feature type="region of interest" description="Disordered" evidence="12">
    <location>
        <begin position="2673"/>
        <end position="2711"/>
    </location>
</feature>
<evidence type="ECO:0000256" key="2">
    <source>
        <dbReference type="ARBA" id="ARBA00004123"/>
    </source>
</evidence>
<comment type="pathway">
    <text evidence="3">Protein modification; protein ubiquitination.</text>
</comment>
<feature type="region of interest" description="Disordered" evidence="12">
    <location>
        <begin position="2456"/>
        <end position="2659"/>
    </location>
</feature>
<feature type="compositionally biased region" description="Acidic residues" evidence="12">
    <location>
        <begin position="2679"/>
        <end position="2710"/>
    </location>
</feature>
<feature type="region of interest" description="Disordered" evidence="12">
    <location>
        <begin position="2760"/>
        <end position="2804"/>
    </location>
</feature>
<feature type="region of interest" description="Disordered" evidence="12">
    <location>
        <begin position="3463"/>
        <end position="3540"/>
    </location>
</feature>
<dbReference type="InterPro" id="IPR000569">
    <property type="entry name" value="HECT_dom"/>
</dbReference>
<feature type="compositionally biased region" description="Basic and acidic residues" evidence="12">
    <location>
        <begin position="3133"/>
        <end position="3149"/>
    </location>
</feature>
<feature type="compositionally biased region" description="Low complexity" evidence="12">
    <location>
        <begin position="3000"/>
        <end position="3013"/>
    </location>
</feature>
<organism evidence="14 15">
    <name type="scientific">Coniochaeta pulveracea</name>
    <dbReference type="NCBI Taxonomy" id="177199"/>
    <lineage>
        <taxon>Eukaryota</taxon>
        <taxon>Fungi</taxon>
        <taxon>Dikarya</taxon>
        <taxon>Ascomycota</taxon>
        <taxon>Pezizomycotina</taxon>
        <taxon>Sordariomycetes</taxon>
        <taxon>Sordariomycetidae</taxon>
        <taxon>Coniochaetales</taxon>
        <taxon>Coniochaetaceae</taxon>
        <taxon>Coniochaeta</taxon>
    </lineage>
</organism>
<feature type="compositionally biased region" description="Basic and acidic residues" evidence="12">
    <location>
        <begin position="2941"/>
        <end position="2999"/>
    </location>
</feature>
<evidence type="ECO:0000313" key="14">
    <source>
        <dbReference type="EMBL" id="RKU46980.1"/>
    </source>
</evidence>
<keyword evidence="9" id="KW-0539">Nucleus</keyword>
<feature type="region of interest" description="Disordered" evidence="12">
    <location>
        <begin position="1217"/>
        <end position="1236"/>
    </location>
</feature>
<evidence type="ECO:0000256" key="12">
    <source>
        <dbReference type="SAM" id="MobiDB-lite"/>
    </source>
</evidence>
<evidence type="ECO:0000256" key="4">
    <source>
        <dbReference type="ARBA" id="ARBA00012485"/>
    </source>
</evidence>
<keyword evidence="15" id="KW-1185">Reference proteome</keyword>
<feature type="region of interest" description="Disordered" evidence="12">
    <location>
        <begin position="1655"/>
        <end position="1718"/>
    </location>
</feature>
<evidence type="ECO:0000256" key="8">
    <source>
        <dbReference type="ARBA" id="ARBA00022816"/>
    </source>
</evidence>
<feature type="compositionally biased region" description="Low complexity" evidence="12">
    <location>
        <begin position="2178"/>
        <end position="2191"/>
    </location>
</feature>
<proteinExistence type="inferred from homology"/>
<dbReference type="Pfam" id="PF00632">
    <property type="entry name" value="HECT"/>
    <property type="match status" value="1"/>
</dbReference>
<dbReference type="GO" id="GO:0061630">
    <property type="term" value="F:ubiquitin protein ligase activity"/>
    <property type="evidence" value="ECO:0007669"/>
    <property type="project" value="UniProtKB-EC"/>
</dbReference>
<feature type="domain" description="HECT" evidence="13">
    <location>
        <begin position="3837"/>
        <end position="4173"/>
    </location>
</feature>
<comment type="similarity">
    <text evidence="10">Belongs to the UPL family. TOM1/PTR1 subfamily.</text>
</comment>
<dbReference type="OrthoDB" id="8068875at2759"/>
<dbReference type="Gene3D" id="3.90.1750.10">
    <property type="entry name" value="Hect, E3 ligase catalytic domains"/>
    <property type="match status" value="1"/>
</dbReference>
<dbReference type="GO" id="GO:0051028">
    <property type="term" value="P:mRNA transport"/>
    <property type="evidence" value="ECO:0007669"/>
    <property type="project" value="UniProtKB-KW"/>
</dbReference>